<keyword evidence="1" id="KW-0678">Repressor</keyword>
<dbReference type="GO" id="GO:0003700">
    <property type="term" value="F:DNA-binding transcription factor activity"/>
    <property type="evidence" value="ECO:0007669"/>
    <property type="project" value="TreeGrafter"/>
</dbReference>
<dbReference type="Pfam" id="PF13977">
    <property type="entry name" value="TetR_C_6"/>
    <property type="match status" value="1"/>
</dbReference>
<dbReference type="Pfam" id="PF00440">
    <property type="entry name" value="TetR_N"/>
    <property type="match status" value="1"/>
</dbReference>
<dbReference type="GO" id="GO:0000976">
    <property type="term" value="F:transcription cis-regulatory region binding"/>
    <property type="evidence" value="ECO:0007669"/>
    <property type="project" value="TreeGrafter"/>
</dbReference>
<keyword evidence="3 5" id="KW-0238">DNA-binding</keyword>
<evidence type="ECO:0000256" key="4">
    <source>
        <dbReference type="ARBA" id="ARBA00023163"/>
    </source>
</evidence>
<feature type="domain" description="HTH tetR-type" evidence="6">
    <location>
        <begin position="8"/>
        <end position="68"/>
    </location>
</feature>
<dbReference type="RefSeq" id="WP_200322576.1">
    <property type="nucleotide sequence ID" value="NZ_JAENJH010000007.1"/>
</dbReference>
<dbReference type="PANTHER" id="PTHR30055">
    <property type="entry name" value="HTH-TYPE TRANSCRIPTIONAL REGULATOR RUTR"/>
    <property type="match status" value="1"/>
</dbReference>
<evidence type="ECO:0000313" key="7">
    <source>
        <dbReference type="EMBL" id="MBK1787683.1"/>
    </source>
</evidence>
<dbReference type="Gene3D" id="1.10.357.10">
    <property type="entry name" value="Tetracycline Repressor, domain 2"/>
    <property type="match status" value="1"/>
</dbReference>
<dbReference type="EMBL" id="JAENJH010000007">
    <property type="protein sequence ID" value="MBK1787683.1"/>
    <property type="molecule type" value="Genomic_DNA"/>
</dbReference>
<dbReference type="PROSITE" id="PS50977">
    <property type="entry name" value="HTH_TETR_2"/>
    <property type="match status" value="1"/>
</dbReference>
<evidence type="ECO:0000313" key="8">
    <source>
        <dbReference type="Proteomes" id="UP000635245"/>
    </source>
</evidence>
<reference evidence="7" key="1">
    <citation type="submission" date="2020-12" db="EMBL/GenBank/DDBJ databases">
        <title>Prauserella sp. ASG 168, a novel actinomycete isolated from cave rock.</title>
        <authorList>
            <person name="Suriyachadkun C."/>
        </authorList>
    </citation>
    <scope>NUCLEOTIDE SEQUENCE</scope>
    <source>
        <strain evidence="7">ASG 168</strain>
    </source>
</reference>
<evidence type="ECO:0000256" key="3">
    <source>
        <dbReference type="ARBA" id="ARBA00023125"/>
    </source>
</evidence>
<comment type="caution">
    <text evidence="7">The sequence shown here is derived from an EMBL/GenBank/DDBJ whole genome shotgun (WGS) entry which is preliminary data.</text>
</comment>
<proteinExistence type="predicted"/>
<accession>A0A934QWF7</accession>
<evidence type="ECO:0000256" key="1">
    <source>
        <dbReference type="ARBA" id="ARBA00022491"/>
    </source>
</evidence>
<name>A0A934QWF7_9PSEU</name>
<evidence type="ECO:0000259" key="6">
    <source>
        <dbReference type="PROSITE" id="PS50977"/>
    </source>
</evidence>
<dbReference type="Proteomes" id="UP000635245">
    <property type="component" value="Unassembled WGS sequence"/>
</dbReference>
<feature type="DNA-binding region" description="H-T-H motif" evidence="5">
    <location>
        <begin position="31"/>
        <end position="50"/>
    </location>
</feature>
<dbReference type="InterPro" id="IPR050109">
    <property type="entry name" value="HTH-type_TetR-like_transc_reg"/>
</dbReference>
<dbReference type="InterPro" id="IPR009057">
    <property type="entry name" value="Homeodomain-like_sf"/>
</dbReference>
<dbReference type="PANTHER" id="PTHR30055:SF226">
    <property type="entry name" value="HTH-TYPE TRANSCRIPTIONAL REGULATOR PKSA"/>
    <property type="match status" value="1"/>
</dbReference>
<dbReference type="AlphaFoldDB" id="A0A934QWF7"/>
<dbReference type="SUPFAM" id="SSF46689">
    <property type="entry name" value="Homeodomain-like"/>
    <property type="match status" value="1"/>
</dbReference>
<gene>
    <name evidence="7" type="ORF">JHE00_25430</name>
</gene>
<protein>
    <submittedName>
        <fullName evidence="7">TetR family transcriptional regulator C-terminal domain-containing protein</fullName>
    </submittedName>
</protein>
<dbReference type="InterPro" id="IPR039538">
    <property type="entry name" value="BetI_C"/>
</dbReference>
<sequence length="201" mass="22493">MVRTIDQEARRREIVDAVWRILERGGLEDASVRKVAAEAGLATGSVRHFFGTQAELHAFALRSLSERVGERVRRAAAEPDVRTRVVAMLTELMPLRDDTTRELRIWLEFVHRSRFDENLAAIVAEQAAEVRRFLTHVVTGLGELGHLCPTADHDEVAAGLNAFVDGLTFELLTAPALLTRERAFALLESFVFGHHMRNAAE</sequence>
<keyword evidence="2" id="KW-0805">Transcription regulation</keyword>
<evidence type="ECO:0000256" key="2">
    <source>
        <dbReference type="ARBA" id="ARBA00023015"/>
    </source>
</evidence>
<dbReference type="InterPro" id="IPR036271">
    <property type="entry name" value="Tet_transcr_reg_TetR-rel_C_sf"/>
</dbReference>
<dbReference type="InterPro" id="IPR023772">
    <property type="entry name" value="DNA-bd_HTH_TetR-type_CS"/>
</dbReference>
<keyword evidence="4" id="KW-0804">Transcription</keyword>
<evidence type="ECO:0000256" key="5">
    <source>
        <dbReference type="PROSITE-ProRule" id="PRU00335"/>
    </source>
</evidence>
<organism evidence="7 8">
    <name type="scientific">Prauserella cavernicola</name>
    <dbReference type="NCBI Taxonomy" id="2800127"/>
    <lineage>
        <taxon>Bacteria</taxon>
        <taxon>Bacillati</taxon>
        <taxon>Actinomycetota</taxon>
        <taxon>Actinomycetes</taxon>
        <taxon>Pseudonocardiales</taxon>
        <taxon>Pseudonocardiaceae</taxon>
        <taxon>Prauserella</taxon>
    </lineage>
</organism>
<keyword evidence="8" id="KW-1185">Reference proteome</keyword>
<dbReference type="SUPFAM" id="SSF48498">
    <property type="entry name" value="Tetracyclin repressor-like, C-terminal domain"/>
    <property type="match status" value="1"/>
</dbReference>
<dbReference type="PROSITE" id="PS01081">
    <property type="entry name" value="HTH_TETR_1"/>
    <property type="match status" value="1"/>
</dbReference>
<dbReference type="InterPro" id="IPR001647">
    <property type="entry name" value="HTH_TetR"/>
</dbReference>